<dbReference type="InterPro" id="IPR014023">
    <property type="entry name" value="Mononeg_RNA_pol_cat"/>
</dbReference>
<dbReference type="GO" id="GO:0003968">
    <property type="term" value="F:RNA-directed RNA polymerase activity"/>
    <property type="evidence" value="ECO:0007669"/>
    <property type="project" value="InterPro"/>
</dbReference>
<name>A0AAV6TUP7_9ARAC</name>
<dbReference type="GO" id="GO:0005524">
    <property type="term" value="F:ATP binding"/>
    <property type="evidence" value="ECO:0007669"/>
    <property type="project" value="InterPro"/>
</dbReference>
<dbReference type="GO" id="GO:0004482">
    <property type="term" value="F:mRNA 5'-cap (guanine-N7-)-methyltransferase activity"/>
    <property type="evidence" value="ECO:0007669"/>
    <property type="project" value="InterPro"/>
</dbReference>
<protein>
    <recommendedName>
        <fullName evidence="1">RdRp catalytic domain-containing protein</fullName>
    </recommendedName>
</protein>
<sequence length="203" mass="23411">MVIRLAPKEKELKINARAFGCKTFQDRTRAIIQEKNAMRYLSNFSDEQAISLSELDLLRKIYSLINLQKAYSGHRIFYINFDAKAWNNKFRNATVKPVMRETLDKVFDTDIFSKTHDHYEAARIYIPDDFYELYWDGQLGGIEGLNQDTWMITYLGQIKYAFKGVCDSFHLLAKGDDLRAAVPIPVAISSSTLPQDQPHPHPS</sequence>
<dbReference type="AlphaFoldDB" id="A0AAV6TUP7"/>
<organism evidence="2 3">
    <name type="scientific">Oedothorax gibbosus</name>
    <dbReference type="NCBI Taxonomy" id="931172"/>
    <lineage>
        <taxon>Eukaryota</taxon>
        <taxon>Metazoa</taxon>
        <taxon>Ecdysozoa</taxon>
        <taxon>Arthropoda</taxon>
        <taxon>Chelicerata</taxon>
        <taxon>Arachnida</taxon>
        <taxon>Araneae</taxon>
        <taxon>Araneomorphae</taxon>
        <taxon>Entelegynae</taxon>
        <taxon>Araneoidea</taxon>
        <taxon>Linyphiidae</taxon>
        <taxon>Erigoninae</taxon>
        <taxon>Oedothorax</taxon>
    </lineage>
</organism>
<dbReference type="Pfam" id="PF00946">
    <property type="entry name" value="Mononeg_RNA_pol"/>
    <property type="match status" value="1"/>
</dbReference>
<dbReference type="Proteomes" id="UP000827092">
    <property type="component" value="Unassembled WGS sequence"/>
</dbReference>
<comment type="caution">
    <text evidence="2">The sequence shown here is derived from an EMBL/GenBank/DDBJ whole genome shotgun (WGS) entry which is preliminary data.</text>
</comment>
<reference evidence="2 3" key="1">
    <citation type="journal article" date="2022" name="Nat. Ecol. Evol.">
        <title>A masculinizing supergene underlies an exaggerated male reproductive morph in a spider.</title>
        <authorList>
            <person name="Hendrickx F."/>
            <person name="De Corte Z."/>
            <person name="Sonet G."/>
            <person name="Van Belleghem S.M."/>
            <person name="Kostlbacher S."/>
            <person name="Vangestel C."/>
        </authorList>
    </citation>
    <scope>NUCLEOTIDE SEQUENCE [LARGE SCALE GENOMIC DNA]</scope>
    <source>
        <strain evidence="2">W744_W776</strain>
    </source>
</reference>
<gene>
    <name evidence="2" type="ORF">JTE90_013378</name>
</gene>
<evidence type="ECO:0000259" key="1">
    <source>
        <dbReference type="PROSITE" id="PS50526"/>
    </source>
</evidence>
<dbReference type="EMBL" id="JAFNEN010000948">
    <property type="protein sequence ID" value="KAG8175827.1"/>
    <property type="molecule type" value="Genomic_DNA"/>
</dbReference>
<feature type="domain" description="RdRp catalytic" evidence="1">
    <location>
        <begin position="75"/>
        <end position="203"/>
    </location>
</feature>
<keyword evidence="3" id="KW-1185">Reference proteome</keyword>
<evidence type="ECO:0000313" key="3">
    <source>
        <dbReference type="Proteomes" id="UP000827092"/>
    </source>
</evidence>
<evidence type="ECO:0000313" key="2">
    <source>
        <dbReference type="EMBL" id="KAG8175827.1"/>
    </source>
</evidence>
<accession>A0AAV6TUP7</accession>
<proteinExistence type="predicted"/>
<dbReference type="PROSITE" id="PS50526">
    <property type="entry name" value="RDRP_SSRNA_NEG_NONSEG"/>
    <property type="match status" value="1"/>
</dbReference>